<feature type="domain" description="Protein kinase" evidence="1">
    <location>
        <begin position="1"/>
        <end position="307"/>
    </location>
</feature>
<evidence type="ECO:0000259" key="1">
    <source>
        <dbReference type="PROSITE" id="PS50011"/>
    </source>
</evidence>
<dbReference type="InterPro" id="IPR011009">
    <property type="entry name" value="Kinase-like_dom_sf"/>
</dbReference>
<accession>A0A8C5J4H4</accession>
<dbReference type="AlphaFoldDB" id="A0A8C5J4H4"/>
<dbReference type="SMART" id="SM00220">
    <property type="entry name" value="S_TKc"/>
    <property type="match status" value="1"/>
</dbReference>
<dbReference type="Ensembl" id="ENSJHYT00000016572.1">
    <property type="protein sequence ID" value="ENSJHYP00000013708.1"/>
    <property type="gene ID" value="ENSJHYG00000010617.1"/>
</dbReference>
<keyword evidence="3" id="KW-1185">Reference proteome</keyword>
<dbReference type="PANTHER" id="PTHR24347">
    <property type="entry name" value="SERINE/THREONINE-PROTEIN KINASE"/>
    <property type="match status" value="1"/>
</dbReference>
<dbReference type="Pfam" id="PF00069">
    <property type="entry name" value="Pkinase"/>
    <property type="match status" value="1"/>
</dbReference>
<dbReference type="InterPro" id="IPR000719">
    <property type="entry name" value="Prot_kinase_dom"/>
</dbReference>
<dbReference type="SUPFAM" id="SSF56112">
    <property type="entry name" value="Protein kinase-like (PK-like)"/>
    <property type="match status" value="1"/>
</dbReference>
<dbReference type="Gene3D" id="3.30.200.20">
    <property type="entry name" value="Phosphorylase Kinase, domain 1"/>
    <property type="match status" value="1"/>
</dbReference>
<dbReference type="GO" id="GO:0005524">
    <property type="term" value="F:ATP binding"/>
    <property type="evidence" value="ECO:0007669"/>
    <property type="project" value="InterPro"/>
</dbReference>
<dbReference type="Gene3D" id="1.10.510.10">
    <property type="entry name" value="Transferase(Phosphotransferase) domain 1"/>
    <property type="match status" value="1"/>
</dbReference>
<dbReference type="Proteomes" id="UP000694408">
    <property type="component" value="Unplaced"/>
</dbReference>
<dbReference type="InterPro" id="IPR008271">
    <property type="entry name" value="Ser/Thr_kinase_AS"/>
</dbReference>
<evidence type="ECO:0000313" key="2">
    <source>
        <dbReference type="Ensembl" id="ENSJHYP00000013708.1"/>
    </source>
</evidence>
<protein>
    <recommendedName>
        <fullName evidence="1">Protein kinase domain-containing protein</fullName>
    </recommendedName>
</protein>
<proteinExistence type="predicted"/>
<sequence>MGPPVASGMLWGSLSPMASSPQGFGKGGATYSALLAYPHPAHTSLCSLVLQEYEILKALHHERIMALHEAYITPRYLVLICENCAGKEILYSIVDRYRGAQGHRGQWLVWGYLLMAPAPRFRYSEDDVVSYVLQLLQGLEYLHGRRIVHLDIKPDNIIVSGTNALKIIDFGSAQTYNPLVLRQLGRRAGTLEYMCEWSTTGVVAWGQGQNWVMLIAKGVHVCLCSGGLGNGKELCPWGRWEAFGVLGVSVNFYSIAGVSGAVGLLGYPWSRTRPQLLPAHPNGSRHPALTMGPALTIAPHTDHGSPH</sequence>
<dbReference type="PROSITE" id="PS50011">
    <property type="entry name" value="PROTEIN_KINASE_DOM"/>
    <property type="match status" value="1"/>
</dbReference>
<evidence type="ECO:0000313" key="3">
    <source>
        <dbReference type="Proteomes" id="UP000694408"/>
    </source>
</evidence>
<reference evidence="2" key="2">
    <citation type="submission" date="2025-09" db="UniProtKB">
        <authorList>
            <consortium name="Ensembl"/>
        </authorList>
    </citation>
    <scope>IDENTIFICATION</scope>
</reference>
<organism evidence="2 3">
    <name type="scientific">Junco hyemalis</name>
    <name type="common">Dark-eyed junco</name>
    <dbReference type="NCBI Taxonomy" id="40217"/>
    <lineage>
        <taxon>Eukaryota</taxon>
        <taxon>Metazoa</taxon>
        <taxon>Chordata</taxon>
        <taxon>Craniata</taxon>
        <taxon>Vertebrata</taxon>
        <taxon>Euteleostomi</taxon>
        <taxon>Archelosauria</taxon>
        <taxon>Archosauria</taxon>
        <taxon>Dinosauria</taxon>
        <taxon>Saurischia</taxon>
        <taxon>Theropoda</taxon>
        <taxon>Coelurosauria</taxon>
        <taxon>Aves</taxon>
        <taxon>Neognathae</taxon>
        <taxon>Neoaves</taxon>
        <taxon>Telluraves</taxon>
        <taxon>Australaves</taxon>
        <taxon>Passeriformes</taxon>
        <taxon>Passerellidae</taxon>
        <taxon>Junco</taxon>
    </lineage>
</organism>
<reference evidence="2" key="1">
    <citation type="submission" date="2025-08" db="UniProtKB">
        <authorList>
            <consortium name="Ensembl"/>
        </authorList>
    </citation>
    <scope>IDENTIFICATION</scope>
</reference>
<dbReference type="GO" id="GO:0004672">
    <property type="term" value="F:protein kinase activity"/>
    <property type="evidence" value="ECO:0007669"/>
    <property type="project" value="InterPro"/>
</dbReference>
<name>A0A8C5J4H4_JUNHY</name>
<dbReference type="PROSITE" id="PS00108">
    <property type="entry name" value="PROTEIN_KINASE_ST"/>
    <property type="match status" value="1"/>
</dbReference>